<evidence type="ECO:0000259" key="4">
    <source>
        <dbReference type="Pfam" id="PF00127"/>
    </source>
</evidence>
<dbReference type="InterPro" id="IPR008972">
    <property type="entry name" value="Cupredoxin"/>
</dbReference>
<feature type="domain" description="Blue (type 1) copper" evidence="4">
    <location>
        <begin position="29"/>
        <end position="127"/>
    </location>
</feature>
<organism evidence="5 6">
    <name type="scientific">Dokdonella soli</name>
    <dbReference type="NCBI Taxonomy" id="529810"/>
    <lineage>
        <taxon>Bacteria</taxon>
        <taxon>Pseudomonadati</taxon>
        <taxon>Pseudomonadota</taxon>
        <taxon>Gammaproteobacteria</taxon>
        <taxon>Lysobacterales</taxon>
        <taxon>Rhodanobacteraceae</taxon>
        <taxon>Dokdonella</taxon>
    </lineage>
</organism>
<evidence type="ECO:0000256" key="1">
    <source>
        <dbReference type="ARBA" id="ARBA00022723"/>
    </source>
</evidence>
<dbReference type="EMBL" id="BAAAEU010000003">
    <property type="protein sequence ID" value="GAA0707663.1"/>
    <property type="molecule type" value="Genomic_DNA"/>
</dbReference>
<proteinExistence type="predicted"/>
<dbReference type="SUPFAM" id="SSF49503">
    <property type="entry name" value="Cupredoxins"/>
    <property type="match status" value="1"/>
</dbReference>
<keyword evidence="1" id="KW-0479">Metal-binding</keyword>
<evidence type="ECO:0000313" key="6">
    <source>
        <dbReference type="Proteomes" id="UP001501523"/>
    </source>
</evidence>
<keyword evidence="3" id="KW-0732">Signal</keyword>
<name>A0ABP3TIX1_9GAMM</name>
<accession>A0ABP3TIX1</accession>
<evidence type="ECO:0000313" key="5">
    <source>
        <dbReference type="EMBL" id="GAA0707663.1"/>
    </source>
</evidence>
<evidence type="ECO:0000256" key="2">
    <source>
        <dbReference type="ARBA" id="ARBA00023008"/>
    </source>
</evidence>
<protein>
    <recommendedName>
        <fullName evidence="4">Blue (type 1) copper domain-containing protein</fullName>
    </recommendedName>
</protein>
<feature type="chain" id="PRO_5046063959" description="Blue (type 1) copper domain-containing protein" evidence="3">
    <location>
        <begin position="25"/>
        <end position="263"/>
    </location>
</feature>
<dbReference type="RefSeq" id="WP_343787136.1">
    <property type="nucleotide sequence ID" value="NZ_BAAAEU010000003.1"/>
</dbReference>
<comment type="caution">
    <text evidence="5">The sequence shown here is derived from an EMBL/GenBank/DDBJ whole genome shotgun (WGS) entry which is preliminary data.</text>
</comment>
<reference evidence="6" key="1">
    <citation type="journal article" date="2019" name="Int. J. Syst. Evol. Microbiol.">
        <title>The Global Catalogue of Microorganisms (GCM) 10K type strain sequencing project: providing services to taxonomists for standard genome sequencing and annotation.</title>
        <authorList>
            <consortium name="The Broad Institute Genomics Platform"/>
            <consortium name="The Broad Institute Genome Sequencing Center for Infectious Disease"/>
            <person name="Wu L."/>
            <person name="Ma J."/>
        </authorList>
    </citation>
    <scope>NUCLEOTIDE SEQUENCE [LARGE SCALE GENOMIC DNA]</scope>
    <source>
        <strain evidence="6">JCM 15421</strain>
    </source>
</reference>
<keyword evidence="6" id="KW-1185">Reference proteome</keyword>
<dbReference type="Proteomes" id="UP001501523">
    <property type="component" value="Unassembled WGS sequence"/>
</dbReference>
<feature type="signal peptide" evidence="3">
    <location>
        <begin position="1"/>
        <end position="24"/>
    </location>
</feature>
<sequence length="263" mass="26325">MRTISCPPLLFAASAFFFAAPALAANHIVNVGGSGLVFSPSRLTITAGDTVTFTNAGGFHNVASAPGAVTSFRCASGCDGDGVGGNGAATSTGWSAVVAFPKAGTVPYYCEVHGAPGQGMSGTLTVQAAPAGNVAITAGFTGTWADASQSGQAGFGLEVLPGNKLVAEWYTFGPQGGQSWIGGVGDINGTQAVITGFQILGPGGMFPPNFNKAQVQTQPWGTMTFTFTDCNNGTVSWAPTAAGYTAGSLPITRVTEPAGLTCP</sequence>
<keyword evidence="2" id="KW-0186">Copper</keyword>
<gene>
    <name evidence="5" type="ORF">GCM10009105_06580</name>
</gene>
<dbReference type="Gene3D" id="2.60.40.420">
    <property type="entry name" value="Cupredoxins - blue copper proteins"/>
    <property type="match status" value="1"/>
</dbReference>
<dbReference type="Pfam" id="PF00127">
    <property type="entry name" value="Copper-bind"/>
    <property type="match status" value="1"/>
</dbReference>
<evidence type="ECO:0000256" key="3">
    <source>
        <dbReference type="SAM" id="SignalP"/>
    </source>
</evidence>
<dbReference type="InterPro" id="IPR000923">
    <property type="entry name" value="BlueCu_1"/>
</dbReference>